<evidence type="ECO:0000313" key="4">
    <source>
        <dbReference type="Proteomes" id="UP001147700"/>
    </source>
</evidence>
<sequence>MKTIGVRHAGETTFDGDPDAVYEIGSLTKPFTARLLALLVDEGLVTLDEPVVDGRAFTFRQLAEHRSGLPRLPKKTGRWNRRDPYAEFTDEVMPSVIAATTPKHEPGTEMVYSNFGYGLLGYALAQRASTSYAELVRAHITQPLEMTQTALDTPGLVQGRDFFGRATPPWHLAALAGAGGLRSTASDMLRFLAAEAERPSLAWRKAPGKHQMWMHDGGTGGFRSFAVIKADTQVIVLHAKARRVNGDAFKALRAAEAQRSTTAVTSGHVRGSQRIERRASASAMTVQAASTSSGSAA</sequence>
<dbReference type="Gene3D" id="3.40.710.10">
    <property type="entry name" value="DD-peptidase/beta-lactamase superfamily"/>
    <property type="match status" value="1"/>
</dbReference>
<feature type="region of interest" description="Disordered" evidence="1">
    <location>
        <begin position="263"/>
        <end position="297"/>
    </location>
</feature>
<dbReference type="Proteomes" id="UP001147700">
    <property type="component" value="Unassembled WGS sequence"/>
</dbReference>
<dbReference type="EMBL" id="JAPCID010000080">
    <property type="protein sequence ID" value="MDA0142261.1"/>
    <property type="molecule type" value="Genomic_DNA"/>
</dbReference>
<feature type="compositionally biased region" description="Polar residues" evidence="1">
    <location>
        <begin position="282"/>
        <end position="297"/>
    </location>
</feature>
<dbReference type="InterPro" id="IPR050491">
    <property type="entry name" value="AmpC-like"/>
</dbReference>
<gene>
    <name evidence="3" type="ORF">OJ962_32560</name>
</gene>
<dbReference type="PANTHER" id="PTHR46825:SF8">
    <property type="entry name" value="BETA-LACTAMASE-RELATED"/>
    <property type="match status" value="1"/>
</dbReference>
<evidence type="ECO:0000313" key="3">
    <source>
        <dbReference type="EMBL" id="MDA0142261.1"/>
    </source>
</evidence>
<dbReference type="InterPro" id="IPR012338">
    <property type="entry name" value="Beta-lactam/transpept-like"/>
</dbReference>
<keyword evidence="4" id="KW-1185">Reference proteome</keyword>
<reference evidence="3" key="1">
    <citation type="submission" date="2022-10" db="EMBL/GenBank/DDBJ databases">
        <title>The WGS of Solirubrobacter sp. CPCC 204708.</title>
        <authorList>
            <person name="Jiang Z."/>
        </authorList>
    </citation>
    <scope>NUCLEOTIDE SEQUENCE</scope>
    <source>
        <strain evidence="3">CPCC 204708</strain>
    </source>
</reference>
<evidence type="ECO:0000256" key="1">
    <source>
        <dbReference type="SAM" id="MobiDB-lite"/>
    </source>
</evidence>
<dbReference type="PANTHER" id="PTHR46825">
    <property type="entry name" value="D-ALANYL-D-ALANINE-CARBOXYPEPTIDASE/ENDOPEPTIDASE AMPH"/>
    <property type="match status" value="1"/>
</dbReference>
<dbReference type="InterPro" id="IPR001466">
    <property type="entry name" value="Beta-lactam-related"/>
</dbReference>
<name>A0ABT4RUP7_9ACTN</name>
<dbReference type="RefSeq" id="WP_202958612.1">
    <property type="nucleotide sequence ID" value="NZ_JAPCID010000080.1"/>
</dbReference>
<dbReference type="Pfam" id="PF00144">
    <property type="entry name" value="Beta-lactamase"/>
    <property type="match status" value="1"/>
</dbReference>
<proteinExistence type="predicted"/>
<organism evidence="3 4">
    <name type="scientific">Solirubrobacter deserti</name>
    <dbReference type="NCBI Taxonomy" id="2282478"/>
    <lineage>
        <taxon>Bacteria</taxon>
        <taxon>Bacillati</taxon>
        <taxon>Actinomycetota</taxon>
        <taxon>Thermoleophilia</taxon>
        <taxon>Solirubrobacterales</taxon>
        <taxon>Solirubrobacteraceae</taxon>
        <taxon>Solirubrobacter</taxon>
    </lineage>
</organism>
<evidence type="ECO:0000259" key="2">
    <source>
        <dbReference type="Pfam" id="PF00144"/>
    </source>
</evidence>
<comment type="caution">
    <text evidence="3">The sequence shown here is derived from an EMBL/GenBank/DDBJ whole genome shotgun (WGS) entry which is preliminary data.</text>
</comment>
<dbReference type="SUPFAM" id="SSF56601">
    <property type="entry name" value="beta-lactamase/transpeptidase-like"/>
    <property type="match status" value="1"/>
</dbReference>
<protein>
    <submittedName>
        <fullName evidence="3">Beta-lactamase family protein</fullName>
    </submittedName>
</protein>
<accession>A0ABT4RUP7</accession>
<feature type="domain" description="Beta-lactamase-related" evidence="2">
    <location>
        <begin position="17"/>
        <end position="221"/>
    </location>
</feature>